<dbReference type="Pfam" id="PF07715">
    <property type="entry name" value="Plug"/>
    <property type="match status" value="1"/>
</dbReference>
<dbReference type="PROSITE" id="PS52016">
    <property type="entry name" value="TONB_DEPENDENT_REC_3"/>
    <property type="match status" value="1"/>
</dbReference>
<keyword evidence="4 8" id="KW-0812">Transmembrane</keyword>
<dbReference type="Proteomes" id="UP000315908">
    <property type="component" value="Unassembled WGS sequence"/>
</dbReference>
<dbReference type="RefSeq" id="WP_145327685.1">
    <property type="nucleotide sequence ID" value="NZ_VLKR01000007.1"/>
</dbReference>
<dbReference type="GO" id="GO:0009279">
    <property type="term" value="C:cell outer membrane"/>
    <property type="evidence" value="ECO:0007669"/>
    <property type="project" value="UniProtKB-SubCell"/>
</dbReference>
<dbReference type="FunFam" id="2.170.130.10:FF:000008">
    <property type="entry name" value="SusC/RagA family TonB-linked outer membrane protein"/>
    <property type="match status" value="1"/>
</dbReference>
<dbReference type="SUPFAM" id="SSF49464">
    <property type="entry name" value="Carboxypeptidase regulatory domain-like"/>
    <property type="match status" value="1"/>
</dbReference>
<dbReference type="InterPro" id="IPR012910">
    <property type="entry name" value="Plug_dom"/>
</dbReference>
<keyword evidence="5 9" id="KW-0732">Signal</keyword>
<evidence type="ECO:0000256" key="6">
    <source>
        <dbReference type="ARBA" id="ARBA00023136"/>
    </source>
</evidence>
<evidence type="ECO:0000313" key="12">
    <source>
        <dbReference type="Proteomes" id="UP000315908"/>
    </source>
</evidence>
<evidence type="ECO:0000256" key="7">
    <source>
        <dbReference type="ARBA" id="ARBA00023237"/>
    </source>
</evidence>
<dbReference type="Pfam" id="PF13715">
    <property type="entry name" value="CarbopepD_reg_2"/>
    <property type="match status" value="1"/>
</dbReference>
<evidence type="ECO:0000313" key="11">
    <source>
        <dbReference type="EMBL" id="TWI21525.1"/>
    </source>
</evidence>
<dbReference type="Gene3D" id="2.60.40.1120">
    <property type="entry name" value="Carboxypeptidase-like, regulatory domain"/>
    <property type="match status" value="1"/>
</dbReference>
<dbReference type="EMBL" id="VLKR01000007">
    <property type="protein sequence ID" value="TWI21525.1"/>
    <property type="molecule type" value="Genomic_DNA"/>
</dbReference>
<dbReference type="GO" id="GO:0044718">
    <property type="term" value="P:siderophore transmembrane transport"/>
    <property type="evidence" value="ECO:0007669"/>
    <property type="project" value="TreeGrafter"/>
</dbReference>
<evidence type="ECO:0000259" key="10">
    <source>
        <dbReference type="Pfam" id="PF07715"/>
    </source>
</evidence>
<keyword evidence="6 8" id="KW-0472">Membrane</keyword>
<reference evidence="11 12" key="1">
    <citation type="journal article" date="2015" name="Stand. Genomic Sci.">
        <title>Genomic Encyclopedia of Bacterial and Archaeal Type Strains, Phase III: the genomes of soil and plant-associated and newly described type strains.</title>
        <authorList>
            <person name="Whitman W.B."/>
            <person name="Woyke T."/>
            <person name="Klenk H.P."/>
            <person name="Zhou Y."/>
            <person name="Lilburn T.G."/>
            <person name="Beck B.J."/>
            <person name="De Vos P."/>
            <person name="Vandamme P."/>
            <person name="Eisen J.A."/>
            <person name="Garrity G."/>
            <person name="Hugenholtz P."/>
            <person name="Kyrpides N.C."/>
        </authorList>
    </citation>
    <scope>NUCLEOTIDE SEQUENCE [LARGE SCALE GENOMIC DNA]</scope>
    <source>
        <strain evidence="11 12">CGMCC 1.6855</strain>
    </source>
</reference>
<dbReference type="GO" id="GO:0015344">
    <property type="term" value="F:siderophore uptake transmembrane transporter activity"/>
    <property type="evidence" value="ECO:0007669"/>
    <property type="project" value="TreeGrafter"/>
</dbReference>
<feature type="domain" description="TonB-dependent receptor plug" evidence="10">
    <location>
        <begin position="115"/>
        <end position="222"/>
    </location>
</feature>
<gene>
    <name evidence="11" type="ORF">IQ31_01657</name>
</gene>
<comment type="similarity">
    <text evidence="8">Belongs to the TonB-dependent receptor family.</text>
</comment>
<dbReference type="Gene3D" id="2.40.170.20">
    <property type="entry name" value="TonB-dependent receptor, beta-barrel domain"/>
    <property type="match status" value="1"/>
</dbReference>
<keyword evidence="7 8" id="KW-0998">Cell outer membrane</keyword>
<sequence>MKHKLLSFFVGSMILSSVAFAQEKKVSGRVTGADGKPLVGVTIAVQGSNIATQTDANGKYSLSVPVGKVMVFRYVGHSDKTIIVKDGQSLFNVSLEDQNTALDEVVVVAYGTAKKESVTGSVTSVSAKDIEKRPVTNAFAALEGSAAGIQLNNTSGMPGAEPSIRIRGFSSLNGSNNPLYVVDGVPFGGNISDINPNDVESISVLKDASSSALYGSRASNGVIIITTKKGKAGRSQVNISTDQGFYSRGIAEYDRVNDRQFMEAMWQGYRNSLLTNNSTSYPTVQSANDEATKSLVSNYLKLNIYDKADDKLFDSNGKLVADAQIKSGYADDLDWFKEVDRVGHRQNYNIDGTTATDKAKVFYSTGYLDEKGYIKNSGLKRFTGRLNAELQAKDWFKYGFNLAGSHQISNQISGSTDDAGSFVNPYNYARSIAPIYPIHLHNADGSYALDEAGKIQYDNGESTRLQYVGRHTIWENELNRDQTIRNTVNGRGFLEFKFLKDFTLTLNGDLNLRNSERRTYNNAIIGDGAGQGRAARNIYRYKNYTVQQLLTWNKDFGLHHLDILAGHENYSDNWSYLYGYKTDEIFEGQTDMVNFTKITSLYDYQEDYRVESFLSRARYNYAGKYFAEASFRRDGSSRFSPDNRWGNFWSLGGSWSVSKEDFFKDMLNTVNDLKVRASYGEVGNDESASKYSYLSLYELSQNANAGAVFKNQNPSPDLIWETSSSFSAAVEARLFKRANLSFEYFNKQSQNLIFNFNLPLSAGATSSSSAVSTVTRNIGSMSNRGFELTFDVDVLKGDGWRWNVGANATWLTNKILSLPEENRENGIVTGNFKWVEGGSRYDFWLFKYAGVDQMTGRSLYLADTERFNVNGSAPGKAEIPTAELVEINGKYYVTNASSYGLRGWSGSVIPKMNGSFNTSFEYKNFSFSALFTYAIGGKIYDSSYASLMAMSGTPSALHTDIMKSWNGIPDGMTASSADRLDVNGIPSINFSQSSMNNYATSDRFLTDGSYLVIKNIAVGYSLPKTLISKIDLSSVRVVAGIENLSTMTKRKGMNPQQQWNGTSTNAWVTPRTISFGVKIGL</sequence>
<dbReference type="InterPro" id="IPR039426">
    <property type="entry name" value="TonB-dep_rcpt-like"/>
</dbReference>
<dbReference type="InterPro" id="IPR023996">
    <property type="entry name" value="TonB-dep_OMP_SusC/RagA"/>
</dbReference>
<dbReference type="InterPro" id="IPR036942">
    <property type="entry name" value="Beta-barrel_TonB_sf"/>
</dbReference>
<keyword evidence="3 8" id="KW-1134">Transmembrane beta strand</keyword>
<evidence type="ECO:0000256" key="3">
    <source>
        <dbReference type="ARBA" id="ARBA00022452"/>
    </source>
</evidence>
<dbReference type="SUPFAM" id="SSF56935">
    <property type="entry name" value="Porins"/>
    <property type="match status" value="1"/>
</dbReference>
<evidence type="ECO:0000256" key="1">
    <source>
        <dbReference type="ARBA" id="ARBA00004571"/>
    </source>
</evidence>
<evidence type="ECO:0000256" key="2">
    <source>
        <dbReference type="ARBA" id="ARBA00022448"/>
    </source>
</evidence>
<dbReference type="PANTHER" id="PTHR30069">
    <property type="entry name" value="TONB-DEPENDENT OUTER MEMBRANE RECEPTOR"/>
    <property type="match status" value="1"/>
</dbReference>
<organism evidence="11 12">
    <name type="scientific">Sphingobacterium siyangense</name>
    <dbReference type="NCBI Taxonomy" id="459529"/>
    <lineage>
        <taxon>Bacteria</taxon>
        <taxon>Pseudomonadati</taxon>
        <taxon>Bacteroidota</taxon>
        <taxon>Sphingobacteriia</taxon>
        <taxon>Sphingobacteriales</taxon>
        <taxon>Sphingobacteriaceae</taxon>
        <taxon>Sphingobacterium</taxon>
    </lineage>
</organism>
<comment type="caution">
    <text evidence="11">The sequence shown here is derived from an EMBL/GenBank/DDBJ whole genome shotgun (WGS) entry which is preliminary data.</text>
</comment>
<dbReference type="NCBIfam" id="TIGR04057">
    <property type="entry name" value="SusC_RagA_signa"/>
    <property type="match status" value="1"/>
</dbReference>
<dbReference type="OrthoDB" id="9768177at2"/>
<dbReference type="NCBIfam" id="TIGR04056">
    <property type="entry name" value="OMP_RagA_SusC"/>
    <property type="match status" value="1"/>
</dbReference>
<dbReference type="InterPro" id="IPR008969">
    <property type="entry name" value="CarboxyPept-like_regulatory"/>
</dbReference>
<dbReference type="InterPro" id="IPR037066">
    <property type="entry name" value="Plug_dom_sf"/>
</dbReference>
<feature type="chain" id="PRO_5021763921" evidence="9">
    <location>
        <begin position="22"/>
        <end position="1081"/>
    </location>
</feature>
<accession>A0A562MNM0</accession>
<dbReference type="InterPro" id="IPR023997">
    <property type="entry name" value="TonB-dep_OMP_SusC/RagA_CS"/>
</dbReference>
<proteinExistence type="inferred from homology"/>
<name>A0A562MNM0_9SPHI</name>
<evidence type="ECO:0000256" key="5">
    <source>
        <dbReference type="ARBA" id="ARBA00022729"/>
    </source>
</evidence>
<evidence type="ECO:0000256" key="9">
    <source>
        <dbReference type="SAM" id="SignalP"/>
    </source>
</evidence>
<evidence type="ECO:0000256" key="8">
    <source>
        <dbReference type="PROSITE-ProRule" id="PRU01360"/>
    </source>
</evidence>
<evidence type="ECO:0000256" key="4">
    <source>
        <dbReference type="ARBA" id="ARBA00022692"/>
    </source>
</evidence>
<protein>
    <submittedName>
        <fullName evidence="11">TonB-linked SusC/RagA family outer membrane protein</fullName>
    </submittedName>
</protein>
<dbReference type="PANTHER" id="PTHR30069:SF29">
    <property type="entry name" value="HEMOGLOBIN AND HEMOGLOBIN-HAPTOGLOBIN-BINDING PROTEIN 1-RELATED"/>
    <property type="match status" value="1"/>
</dbReference>
<dbReference type="Gene3D" id="2.170.130.10">
    <property type="entry name" value="TonB-dependent receptor, plug domain"/>
    <property type="match status" value="1"/>
</dbReference>
<keyword evidence="2 8" id="KW-0813">Transport</keyword>
<dbReference type="AlphaFoldDB" id="A0A562MNM0"/>
<comment type="subcellular location">
    <subcellularLocation>
        <location evidence="1 8">Cell outer membrane</location>
        <topology evidence="1 8">Multi-pass membrane protein</topology>
    </subcellularLocation>
</comment>
<feature type="signal peptide" evidence="9">
    <location>
        <begin position="1"/>
        <end position="21"/>
    </location>
</feature>